<dbReference type="InterPro" id="IPR011330">
    <property type="entry name" value="Glyco_hydro/deAcase_b/a-brl"/>
</dbReference>
<evidence type="ECO:0000259" key="1">
    <source>
        <dbReference type="PROSITE" id="PS51677"/>
    </source>
</evidence>
<keyword evidence="3" id="KW-1185">Reference proteome</keyword>
<dbReference type="SUPFAM" id="SSF88713">
    <property type="entry name" value="Glycoside hydrolase/deacetylase"/>
    <property type="match status" value="1"/>
</dbReference>
<dbReference type="CDD" id="cd10941">
    <property type="entry name" value="CE4_PuuE_HpPgdA_like_2"/>
    <property type="match status" value="1"/>
</dbReference>
<dbReference type="Gene3D" id="3.20.20.370">
    <property type="entry name" value="Glycoside hydrolase/deacetylase"/>
    <property type="match status" value="1"/>
</dbReference>
<gene>
    <name evidence="2" type="ORF">PABY_10220</name>
</gene>
<evidence type="ECO:0000313" key="3">
    <source>
        <dbReference type="Proteomes" id="UP001341135"/>
    </source>
</evidence>
<sequence length="244" mass="27588">MTPRIAVLSFDVEQDCPPYLASTRGMGEGLPRILDVLSEEGVKATFFFTAEMARKFPGLVRRVVDEGHELGSHGYMHERLDKLGFSEARRLLEKATKELRRYGDTRSFRAPNLQLPDELLPVLVELGYAVDSSLARYKPPFPRGVRVAGGLVRLPVSVTSSVLRLPWRLQRLIHSALAPPLVYFSHPWEYVDMRSAPIRLDCRFNTGDTALNLLRRLIRFLRGKGYAVTTVCEAARRLGYSVEC</sequence>
<proteinExistence type="predicted"/>
<evidence type="ECO:0000313" key="2">
    <source>
        <dbReference type="EMBL" id="BES81455.1"/>
    </source>
</evidence>
<dbReference type="EMBL" id="AP028907">
    <property type="protein sequence ID" value="BES81455.1"/>
    <property type="molecule type" value="Genomic_DNA"/>
</dbReference>
<accession>A0ABM8IV66</accession>
<dbReference type="Pfam" id="PF01522">
    <property type="entry name" value="Polysacc_deac_1"/>
    <property type="match status" value="1"/>
</dbReference>
<dbReference type="InterPro" id="IPR002509">
    <property type="entry name" value="NODB_dom"/>
</dbReference>
<name>A0ABM8IV66_9CREN</name>
<protein>
    <submittedName>
        <fullName evidence="2">Polysaccharide deacetylase family protein</fullName>
    </submittedName>
</protein>
<dbReference type="PANTHER" id="PTHR47561:SF1">
    <property type="entry name" value="POLYSACCHARIDE DEACETYLASE FAMILY PROTEIN (AFU_ORTHOLOGUE AFUA_6G05030)"/>
    <property type="match status" value="1"/>
</dbReference>
<organism evidence="2 3">
    <name type="scientific">Pyrodictium abyssi</name>
    <dbReference type="NCBI Taxonomy" id="54256"/>
    <lineage>
        <taxon>Archaea</taxon>
        <taxon>Thermoproteota</taxon>
        <taxon>Thermoprotei</taxon>
        <taxon>Desulfurococcales</taxon>
        <taxon>Pyrodictiaceae</taxon>
        <taxon>Pyrodictium</taxon>
    </lineage>
</organism>
<dbReference type="InterPro" id="IPR045235">
    <property type="entry name" value="PuuE_HpPgdA-like"/>
</dbReference>
<feature type="domain" description="NodB homology" evidence="1">
    <location>
        <begin position="4"/>
        <end position="229"/>
    </location>
</feature>
<dbReference type="RefSeq" id="WP_338252559.1">
    <property type="nucleotide sequence ID" value="NZ_AP028907.1"/>
</dbReference>
<dbReference type="Proteomes" id="UP001341135">
    <property type="component" value="Chromosome"/>
</dbReference>
<dbReference type="PANTHER" id="PTHR47561">
    <property type="entry name" value="POLYSACCHARIDE DEACETYLASE FAMILY PROTEIN (AFU_ORTHOLOGUE AFUA_6G05030)"/>
    <property type="match status" value="1"/>
</dbReference>
<dbReference type="PROSITE" id="PS51677">
    <property type="entry name" value="NODB"/>
    <property type="match status" value="1"/>
</dbReference>
<reference evidence="2 3" key="1">
    <citation type="submission" date="2023-09" db="EMBL/GenBank/DDBJ databases">
        <title>Pyrofollis japonicus gen. nov. sp. nov., a novel member of the family Pyrodictiaceae isolated from the Iheya North hydrothermal field.</title>
        <authorList>
            <person name="Miyazaki U."/>
            <person name="Sanari M."/>
            <person name="Tame A."/>
            <person name="Kitajima M."/>
            <person name="Okamoto A."/>
            <person name="Sawayama S."/>
            <person name="Miyazaki J."/>
            <person name="Takai K."/>
            <person name="Nakagawa S."/>
        </authorList>
    </citation>
    <scope>NUCLEOTIDE SEQUENCE [LARGE SCALE GENOMIC DNA]</scope>
    <source>
        <strain evidence="2 3">AV2</strain>
    </source>
</reference>
<dbReference type="GeneID" id="89289040"/>